<dbReference type="InterPro" id="IPR031793">
    <property type="entry name" value="KICSTOR_ITFG2"/>
</dbReference>
<sequence length="299" mass="32414">MLQSNYIESLKPSSPQRVACFSHLRFLIHSTLTPMRTVSLVNRLKWSFTGNLNPHAFAIGDADNDGDNEFVLGNLNGDLAIFKGECLSSSCRGLGTKVYWMLCIIDNMRGYRRYPKPRQGKLKSSPSPSSSFHTPSSPTYSPSSAQNSVVCINAEGQAHIFDLPNLHDYGDGSSISAHDDRATSLQSSRRNSFDAVSTSRTGRRGRGGGGGGGGVDGASSYAGQHHAHQNLLTRAMEKPSVTLSVPVNVNRVLIADIGRWWVWTGEGQTNGHPSTARYNTHFRSPPLHPQTATAKTSSS</sequence>
<accession>A0A433Q1A8</accession>
<evidence type="ECO:0000313" key="2">
    <source>
        <dbReference type="EMBL" id="RUS23589.1"/>
    </source>
</evidence>
<reference evidence="2 3" key="1">
    <citation type="journal article" date="2018" name="New Phytol.">
        <title>Phylogenomics of Endogonaceae and evolution of mycorrhizas within Mucoromycota.</title>
        <authorList>
            <person name="Chang Y."/>
            <person name="Desiro A."/>
            <person name="Na H."/>
            <person name="Sandor L."/>
            <person name="Lipzen A."/>
            <person name="Clum A."/>
            <person name="Barry K."/>
            <person name="Grigoriev I.V."/>
            <person name="Martin F.M."/>
            <person name="Stajich J.E."/>
            <person name="Smith M.E."/>
            <person name="Bonito G."/>
            <person name="Spatafora J.W."/>
        </authorList>
    </citation>
    <scope>NUCLEOTIDE SEQUENCE [LARGE SCALE GENOMIC DNA]</scope>
    <source>
        <strain evidence="2 3">AD002</strain>
    </source>
</reference>
<protein>
    <submittedName>
        <fullName evidence="2">Uncharacterized protein</fullName>
    </submittedName>
</protein>
<dbReference type="EMBL" id="RBNJ01019292">
    <property type="protein sequence ID" value="RUS23589.1"/>
    <property type="molecule type" value="Genomic_DNA"/>
</dbReference>
<evidence type="ECO:0000256" key="1">
    <source>
        <dbReference type="SAM" id="MobiDB-lite"/>
    </source>
</evidence>
<proteinExistence type="predicted"/>
<feature type="compositionally biased region" description="Low complexity" evidence="1">
    <location>
        <begin position="124"/>
        <end position="144"/>
    </location>
</feature>
<feature type="region of interest" description="Disordered" evidence="1">
    <location>
        <begin position="279"/>
        <end position="299"/>
    </location>
</feature>
<gene>
    <name evidence="2" type="ORF">BC938DRAFT_474913</name>
</gene>
<organism evidence="2 3">
    <name type="scientific">Jimgerdemannia flammicorona</name>
    <dbReference type="NCBI Taxonomy" id="994334"/>
    <lineage>
        <taxon>Eukaryota</taxon>
        <taxon>Fungi</taxon>
        <taxon>Fungi incertae sedis</taxon>
        <taxon>Mucoromycota</taxon>
        <taxon>Mucoromycotina</taxon>
        <taxon>Endogonomycetes</taxon>
        <taxon>Endogonales</taxon>
        <taxon>Endogonaceae</taxon>
        <taxon>Jimgerdemannia</taxon>
    </lineage>
</organism>
<evidence type="ECO:0000313" key="3">
    <source>
        <dbReference type="Proteomes" id="UP000274822"/>
    </source>
</evidence>
<feature type="compositionally biased region" description="Polar residues" evidence="1">
    <location>
        <begin position="183"/>
        <end position="200"/>
    </location>
</feature>
<dbReference type="Proteomes" id="UP000274822">
    <property type="component" value="Unassembled WGS sequence"/>
</dbReference>
<dbReference type="PANTHER" id="PTHR16317:SF1">
    <property type="entry name" value="KICSTOR COMPLEX PROTEIN ITFG2"/>
    <property type="match status" value="1"/>
</dbReference>
<name>A0A433Q1A8_9FUNG</name>
<dbReference type="PANTHER" id="PTHR16317">
    <property type="entry name" value="INTEGRIN ALPHA REPEAT DOMAIN-CONTAINING"/>
    <property type="match status" value="1"/>
</dbReference>
<dbReference type="GO" id="GO:0032006">
    <property type="term" value="P:regulation of TOR signaling"/>
    <property type="evidence" value="ECO:0007669"/>
    <property type="project" value="TreeGrafter"/>
</dbReference>
<comment type="caution">
    <text evidence="2">The sequence shown here is derived from an EMBL/GenBank/DDBJ whole genome shotgun (WGS) entry which is preliminary data.</text>
</comment>
<feature type="region of interest" description="Disordered" evidence="1">
    <location>
        <begin position="172"/>
        <end position="226"/>
    </location>
</feature>
<feature type="compositionally biased region" description="Polar residues" evidence="1">
    <location>
        <begin position="290"/>
        <end position="299"/>
    </location>
</feature>
<feature type="region of interest" description="Disordered" evidence="1">
    <location>
        <begin position="115"/>
        <end position="145"/>
    </location>
</feature>
<keyword evidence="3" id="KW-1185">Reference proteome</keyword>
<feature type="compositionally biased region" description="Gly residues" evidence="1">
    <location>
        <begin position="207"/>
        <end position="216"/>
    </location>
</feature>
<dbReference type="AlphaFoldDB" id="A0A433Q1A8"/>